<feature type="transmembrane region" description="Helical" evidence="9">
    <location>
        <begin position="252"/>
        <end position="270"/>
    </location>
</feature>
<evidence type="ECO:0000256" key="3">
    <source>
        <dbReference type="ARBA" id="ARBA00022475"/>
    </source>
</evidence>
<evidence type="ECO:0000256" key="7">
    <source>
        <dbReference type="ARBA" id="ARBA00022989"/>
    </source>
</evidence>
<dbReference type="SUPFAM" id="SSF52540">
    <property type="entry name" value="P-loop containing nucleoside triphosphate hydrolases"/>
    <property type="match status" value="1"/>
</dbReference>
<dbReference type="InterPro" id="IPR003439">
    <property type="entry name" value="ABC_transporter-like_ATP-bd"/>
</dbReference>
<accession>A0A8J3N7A2</accession>
<dbReference type="InterPro" id="IPR003593">
    <property type="entry name" value="AAA+_ATPase"/>
</dbReference>
<dbReference type="Gene3D" id="1.20.1560.10">
    <property type="entry name" value="ABC transporter type 1, transmembrane domain"/>
    <property type="match status" value="1"/>
</dbReference>
<evidence type="ECO:0000256" key="4">
    <source>
        <dbReference type="ARBA" id="ARBA00022692"/>
    </source>
</evidence>
<dbReference type="PANTHER" id="PTHR43394">
    <property type="entry name" value="ATP-DEPENDENT PERMEASE MDL1, MITOCHONDRIAL"/>
    <property type="match status" value="1"/>
</dbReference>
<evidence type="ECO:0000256" key="5">
    <source>
        <dbReference type="ARBA" id="ARBA00022741"/>
    </source>
</evidence>
<keyword evidence="6" id="KW-0067">ATP-binding</keyword>
<dbReference type="InterPro" id="IPR014223">
    <property type="entry name" value="ABC_CydC/D"/>
</dbReference>
<proteinExistence type="predicted"/>
<comment type="caution">
    <text evidence="12">The sequence shown here is derived from an EMBL/GenBank/DDBJ whole genome shotgun (WGS) entry which is preliminary data.</text>
</comment>
<reference evidence="12" key="1">
    <citation type="submission" date="2020-10" db="EMBL/GenBank/DDBJ databases">
        <title>Taxonomic study of unclassified bacteria belonging to the class Ktedonobacteria.</title>
        <authorList>
            <person name="Yabe S."/>
            <person name="Wang C.M."/>
            <person name="Zheng Y."/>
            <person name="Sakai Y."/>
            <person name="Cavaletti L."/>
            <person name="Monciardini P."/>
            <person name="Donadio S."/>
        </authorList>
    </citation>
    <scope>NUCLEOTIDE SEQUENCE</scope>
    <source>
        <strain evidence="12">ID150040</strain>
    </source>
</reference>
<feature type="domain" description="ABC transmembrane type-1" evidence="11">
    <location>
        <begin position="22"/>
        <end position="305"/>
    </location>
</feature>
<evidence type="ECO:0000313" key="12">
    <source>
        <dbReference type="EMBL" id="GHP01005.1"/>
    </source>
</evidence>
<name>A0A8J3N7A2_9CHLR</name>
<evidence type="ECO:0000313" key="13">
    <source>
        <dbReference type="Proteomes" id="UP000597444"/>
    </source>
</evidence>
<dbReference type="InterPro" id="IPR027417">
    <property type="entry name" value="P-loop_NTPase"/>
</dbReference>
<comment type="subcellular location">
    <subcellularLocation>
        <location evidence="1">Cell membrane</location>
        <topology evidence="1">Multi-pass membrane protein</topology>
    </subcellularLocation>
</comment>
<dbReference type="Pfam" id="PF00005">
    <property type="entry name" value="ABC_tran"/>
    <property type="match status" value="1"/>
</dbReference>
<dbReference type="NCBIfam" id="TIGR02868">
    <property type="entry name" value="CydC"/>
    <property type="match status" value="1"/>
</dbReference>
<dbReference type="Pfam" id="PF00664">
    <property type="entry name" value="ABC_membrane"/>
    <property type="match status" value="1"/>
</dbReference>
<dbReference type="InterPro" id="IPR036640">
    <property type="entry name" value="ABC1_TM_sf"/>
</dbReference>
<evidence type="ECO:0000256" key="6">
    <source>
        <dbReference type="ARBA" id="ARBA00022840"/>
    </source>
</evidence>
<dbReference type="PROSITE" id="PS51257">
    <property type="entry name" value="PROKAR_LIPOPROTEIN"/>
    <property type="match status" value="1"/>
</dbReference>
<keyword evidence="5" id="KW-0547">Nucleotide-binding</keyword>
<dbReference type="GO" id="GO:0005886">
    <property type="term" value="C:plasma membrane"/>
    <property type="evidence" value="ECO:0007669"/>
    <property type="project" value="UniProtKB-SubCell"/>
</dbReference>
<gene>
    <name evidence="12" type="ORF">KSF_110520</name>
</gene>
<dbReference type="InterPro" id="IPR011527">
    <property type="entry name" value="ABC1_TM_dom"/>
</dbReference>
<dbReference type="SUPFAM" id="SSF90123">
    <property type="entry name" value="ABC transporter transmembrane region"/>
    <property type="match status" value="1"/>
</dbReference>
<dbReference type="GO" id="GO:0015421">
    <property type="term" value="F:ABC-type oligopeptide transporter activity"/>
    <property type="evidence" value="ECO:0007669"/>
    <property type="project" value="TreeGrafter"/>
</dbReference>
<dbReference type="GO" id="GO:0016887">
    <property type="term" value="F:ATP hydrolysis activity"/>
    <property type="evidence" value="ECO:0007669"/>
    <property type="project" value="InterPro"/>
</dbReference>
<dbReference type="Gene3D" id="3.40.50.300">
    <property type="entry name" value="P-loop containing nucleotide triphosphate hydrolases"/>
    <property type="match status" value="1"/>
</dbReference>
<dbReference type="InterPro" id="IPR039421">
    <property type="entry name" value="Type_1_exporter"/>
</dbReference>
<dbReference type="GO" id="GO:0034775">
    <property type="term" value="P:glutathione transmembrane transport"/>
    <property type="evidence" value="ECO:0007669"/>
    <property type="project" value="InterPro"/>
</dbReference>
<dbReference type="GO" id="GO:0045454">
    <property type="term" value="P:cell redox homeostasis"/>
    <property type="evidence" value="ECO:0007669"/>
    <property type="project" value="InterPro"/>
</dbReference>
<dbReference type="PROSITE" id="PS50893">
    <property type="entry name" value="ABC_TRANSPORTER_2"/>
    <property type="match status" value="1"/>
</dbReference>
<dbReference type="SMART" id="SM00382">
    <property type="entry name" value="AAA"/>
    <property type="match status" value="1"/>
</dbReference>
<organism evidence="12 13">
    <name type="scientific">Reticulibacter mediterranei</name>
    <dbReference type="NCBI Taxonomy" id="2778369"/>
    <lineage>
        <taxon>Bacteria</taxon>
        <taxon>Bacillati</taxon>
        <taxon>Chloroflexota</taxon>
        <taxon>Ktedonobacteria</taxon>
        <taxon>Ktedonobacterales</taxon>
        <taxon>Reticulibacteraceae</taxon>
        <taxon>Reticulibacter</taxon>
    </lineage>
</organism>
<dbReference type="Proteomes" id="UP000597444">
    <property type="component" value="Unassembled WGS sequence"/>
</dbReference>
<feature type="domain" description="ABC transporter" evidence="10">
    <location>
        <begin position="341"/>
        <end position="576"/>
    </location>
</feature>
<dbReference type="GO" id="GO:0005524">
    <property type="term" value="F:ATP binding"/>
    <property type="evidence" value="ECO:0007669"/>
    <property type="project" value="UniProtKB-KW"/>
</dbReference>
<dbReference type="PANTHER" id="PTHR43394:SF1">
    <property type="entry name" value="ATP-BINDING CASSETTE SUB-FAMILY B MEMBER 10, MITOCHONDRIAL"/>
    <property type="match status" value="1"/>
</dbReference>
<keyword evidence="13" id="KW-1185">Reference proteome</keyword>
<feature type="transmembrane region" description="Helical" evidence="9">
    <location>
        <begin position="160"/>
        <end position="180"/>
    </location>
</feature>
<keyword evidence="2" id="KW-0813">Transport</keyword>
<dbReference type="FunFam" id="3.40.50.300:FF:000221">
    <property type="entry name" value="Multidrug ABC transporter ATP-binding protein"/>
    <property type="match status" value="1"/>
</dbReference>
<keyword evidence="4 9" id="KW-0812">Transmembrane</keyword>
<dbReference type="PROSITE" id="PS00211">
    <property type="entry name" value="ABC_TRANSPORTER_1"/>
    <property type="match status" value="1"/>
</dbReference>
<evidence type="ECO:0000256" key="9">
    <source>
        <dbReference type="SAM" id="Phobius"/>
    </source>
</evidence>
<keyword evidence="8 9" id="KW-0472">Membrane</keyword>
<sequence>MKALKTLQRLLSLLLPLRWLVLLAIVLGCLMIASNMGLLGMAAYLIAAAAIVPFLALLALPITIVRFTGVARPISRYAERLLSHNVTFRLLARIRVQVYQRLEPLAPGHLLTYRSGDILARLVADVDELQHLYLRVVAPFVVAIIICIFTWAIFAIFSPLLAWVALAFLIVAGLGVPLLISRLTRHLGKRQLELRAAQKDCIVEGLQGIQDLLAYGQEQQQSQKLAQLDAALSKIERRLALLTGLQEGLHDLVMHLALWTLLVLAIVLVSTQAINGVYLGFLALLILASFEAVQPLAQALPMLGHSLAAGERLFAITDASPAVEEPVEPRPRPIASDGYGLSFDHIDFAYSADDGDVLHDIHVAIRSRSRVALVGPSGSGKSTLAQLVVRSWDATRGMLRLNGEDVRNYRLHDLRSLVGVVTQDTYLFNDTLRNNLLLARAGASDDDLRAVLVQAQLDEFVRTLPRGLDTWIGEQGLRLSGGERQRLAIARALLKDAPILLLDEVTANLDPLTEHALLDVLDSLMQGRTTLFATHRLVAMERMDEILVLHEGRIAERGTHAQLLQRNGLYRQLFDLQNNIVTFAEV</sequence>
<keyword evidence="7 9" id="KW-1133">Transmembrane helix</keyword>
<protein>
    <submittedName>
        <fullName evidence="12">Thiol reductant ABC exporter subunit CydC</fullName>
    </submittedName>
</protein>
<feature type="transmembrane region" description="Helical" evidence="9">
    <location>
        <begin position="12"/>
        <end position="33"/>
    </location>
</feature>
<dbReference type="PROSITE" id="PS50929">
    <property type="entry name" value="ABC_TM1F"/>
    <property type="match status" value="1"/>
</dbReference>
<dbReference type="EMBL" id="BNJK01000004">
    <property type="protein sequence ID" value="GHP01005.1"/>
    <property type="molecule type" value="Genomic_DNA"/>
</dbReference>
<dbReference type="CDD" id="cd18585">
    <property type="entry name" value="ABC_6TM_CydC"/>
    <property type="match status" value="1"/>
</dbReference>
<feature type="transmembrane region" description="Helical" evidence="9">
    <location>
        <begin position="132"/>
        <end position="154"/>
    </location>
</feature>
<dbReference type="RefSeq" id="WP_220211578.1">
    <property type="nucleotide sequence ID" value="NZ_BNJK01000004.1"/>
</dbReference>
<keyword evidence="3" id="KW-1003">Cell membrane</keyword>
<dbReference type="AlphaFoldDB" id="A0A8J3N7A2"/>
<evidence type="ECO:0000256" key="1">
    <source>
        <dbReference type="ARBA" id="ARBA00004651"/>
    </source>
</evidence>
<evidence type="ECO:0000256" key="2">
    <source>
        <dbReference type="ARBA" id="ARBA00022448"/>
    </source>
</evidence>
<evidence type="ECO:0000256" key="8">
    <source>
        <dbReference type="ARBA" id="ARBA00023136"/>
    </source>
</evidence>
<evidence type="ECO:0000259" key="11">
    <source>
        <dbReference type="PROSITE" id="PS50929"/>
    </source>
</evidence>
<evidence type="ECO:0000259" key="10">
    <source>
        <dbReference type="PROSITE" id="PS50893"/>
    </source>
</evidence>
<feature type="transmembrane region" description="Helical" evidence="9">
    <location>
        <begin position="39"/>
        <end position="67"/>
    </location>
</feature>
<dbReference type="InterPro" id="IPR017871">
    <property type="entry name" value="ABC_transporter-like_CS"/>
</dbReference>